<dbReference type="UniPathway" id="UPA00070">
    <property type="reaction ID" value="UER00116"/>
</dbReference>
<comment type="subunit">
    <text evidence="7">Heterododecamer (2C3:3R2) of six catalytic PyrB chains organized as two trimers (C3), and six regulatory PyrI chains organized as three dimers (R2).</text>
</comment>
<dbReference type="SUPFAM" id="SSF53671">
    <property type="entry name" value="Aspartate/ornithine carbamoyltransferase"/>
    <property type="match status" value="1"/>
</dbReference>
<gene>
    <name evidence="7" type="primary">pyrB</name>
    <name evidence="10" type="ORF">Dthio_PD2439</name>
</gene>
<evidence type="ECO:0000313" key="11">
    <source>
        <dbReference type="Proteomes" id="UP000005496"/>
    </source>
</evidence>
<organism evidence="10 11">
    <name type="scientific">Desulfonatronospira thiodismutans ASO3-1</name>
    <dbReference type="NCBI Taxonomy" id="555779"/>
    <lineage>
        <taxon>Bacteria</taxon>
        <taxon>Pseudomonadati</taxon>
        <taxon>Thermodesulfobacteriota</taxon>
        <taxon>Desulfovibrionia</taxon>
        <taxon>Desulfovibrionales</taxon>
        <taxon>Desulfonatronovibrionaceae</taxon>
        <taxon>Desulfonatronospira</taxon>
    </lineage>
</organism>
<dbReference type="PROSITE" id="PS00097">
    <property type="entry name" value="CARBAMOYLTRANSFERASE"/>
    <property type="match status" value="1"/>
</dbReference>
<feature type="binding site" evidence="7">
    <location>
        <position position="136"/>
    </location>
    <ligand>
        <name>carbamoyl phosphate</name>
        <dbReference type="ChEBI" id="CHEBI:58228"/>
    </ligand>
</feature>
<dbReference type="GO" id="GO:0006520">
    <property type="term" value="P:amino acid metabolic process"/>
    <property type="evidence" value="ECO:0007669"/>
    <property type="project" value="InterPro"/>
</dbReference>
<dbReference type="GO" id="GO:0006207">
    <property type="term" value="P:'de novo' pyrimidine nucleobase biosynthetic process"/>
    <property type="evidence" value="ECO:0007669"/>
    <property type="project" value="InterPro"/>
</dbReference>
<evidence type="ECO:0000259" key="9">
    <source>
        <dbReference type="Pfam" id="PF02729"/>
    </source>
</evidence>
<feature type="binding site" evidence="7">
    <location>
        <position position="139"/>
    </location>
    <ligand>
        <name>carbamoyl phosphate</name>
        <dbReference type="ChEBI" id="CHEBI:58228"/>
    </ligand>
</feature>
<feature type="binding site" evidence="7">
    <location>
        <position position="169"/>
    </location>
    <ligand>
        <name>L-aspartate</name>
        <dbReference type="ChEBI" id="CHEBI:29991"/>
    </ligand>
</feature>
<feature type="binding site" evidence="7">
    <location>
        <position position="265"/>
    </location>
    <ligand>
        <name>carbamoyl phosphate</name>
        <dbReference type="ChEBI" id="CHEBI:58228"/>
    </ligand>
</feature>
<dbReference type="PRINTS" id="PR00100">
    <property type="entry name" value="AOTCASE"/>
</dbReference>
<proteinExistence type="inferred from homology"/>
<dbReference type="GO" id="GO:0004070">
    <property type="term" value="F:aspartate carbamoyltransferase activity"/>
    <property type="evidence" value="ECO:0007669"/>
    <property type="project" value="UniProtKB-UniRule"/>
</dbReference>
<comment type="pathway">
    <text evidence="1 7">Pyrimidine metabolism; UMP biosynthesis via de novo pathway; (S)-dihydroorotate from bicarbonate: step 2/3.</text>
</comment>
<protein>
    <recommendedName>
        <fullName evidence="7">Aspartate carbamoyltransferase</fullName>
        <ecNumber evidence="7">2.1.3.2</ecNumber>
    </recommendedName>
    <alternativeName>
        <fullName evidence="7">Aspartate transcarbamylase</fullName>
        <shortName evidence="7">ATCase</shortName>
    </alternativeName>
</protein>
<dbReference type="PRINTS" id="PR00101">
    <property type="entry name" value="ATCASE"/>
</dbReference>
<feature type="domain" description="Aspartate/ornithine carbamoyltransferase Asp/Orn-binding" evidence="8">
    <location>
        <begin position="156"/>
        <end position="301"/>
    </location>
</feature>
<dbReference type="PANTHER" id="PTHR45753:SF6">
    <property type="entry name" value="ASPARTATE CARBAMOYLTRANSFERASE"/>
    <property type="match status" value="1"/>
</dbReference>
<dbReference type="EMBL" id="ACJN02000002">
    <property type="protein sequence ID" value="EFI35045.1"/>
    <property type="molecule type" value="Genomic_DNA"/>
</dbReference>
<name>D6SQL9_9BACT</name>
<feature type="binding site" evidence="7">
    <location>
        <position position="58"/>
    </location>
    <ligand>
        <name>carbamoyl phosphate</name>
        <dbReference type="ChEBI" id="CHEBI:58228"/>
    </ligand>
</feature>
<dbReference type="eggNOG" id="COG0540">
    <property type="taxonomic scope" value="Bacteria"/>
</dbReference>
<reference evidence="10" key="1">
    <citation type="submission" date="2010-05" db="EMBL/GenBank/DDBJ databases">
        <title>The draft genome of Desulfonatronospira thiodismutans ASO3-1.</title>
        <authorList>
            <consortium name="US DOE Joint Genome Institute (JGI-PGF)"/>
            <person name="Lucas S."/>
            <person name="Copeland A."/>
            <person name="Lapidus A."/>
            <person name="Cheng J.-F."/>
            <person name="Bruce D."/>
            <person name="Goodwin L."/>
            <person name="Pitluck S."/>
            <person name="Chertkov O."/>
            <person name="Brettin T."/>
            <person name="Detter J.C."/>
            <person name="Han C."/>
            <person name="Land M.L."/>
            <person name="Hauser L."/>
            <person name="Kyrpides N."/>
            <person name="Mikhailova N."/>
            <person name="Muyzer G."/>
            <person name="Woyke T."/>
        </authorList>
    </citation>
    <scope>NUCLEOTIDE SEQUENCE [LARGE SCALE GENOMIC DNA]</scope>
    <source>
        <strain evidence="10">ASO3-1</strain>
    </source>
</reference>
<accession>D6SQL9</accession>
<dbReference type="EC" id="2.1.3.2" evidence="7"/>
<dbReference type="InterPro" id="IPR006131">
    <property type="entry name" value="Asp_carbamoyltransf_Asp/Orn-bd"/>
</dbReference>
<dbReference type="PANTHER" id="PTHR45753">
    <property type="entry name" value="ORNITHINE CARBAMOYLTRANSFERASE, MITOCHONDRIAL"/>
    <property type="match status" value="1"/>
</dbReference>
<evidence type="ECO:0000256" key="1">
    <source>
        <dbReference type="ARBA" id="ARBA00004852"/>
    </source>
</evidence>
<evidence type="ECO:0000313" key="10">
    <source>
        <dbReference type="EMBL" id="EFI35045.1"/>
    </source>
</evidence>
<evidence type="ECO:0000256" key="7">
    <source>
        <dbReference type="HAMAP-Rule" id="MF_00001"/>
    </source>
</evidence>
<keyword evidence="3 7" id="KW-0808">Transferase</keyword>
<feature type="binding site" evidence="7">
    <location>
        <position position="86"/>
    </location>
    <ligand>
        <name>L-aspartate</name>
        <dbReference type="ChEBI" id="CHEBI:29991"/>
    </ligand>
</feature>
<dbReference type="GO" id="GO:0016597">
    <property type="term" value="F:amino acid binding"/>
    <property type="evidence" value="ECO:0007669"/>
    <property type="project" value="InterPro"/>
</dbReference>
<dbReference type="NCBIfam" id="NF002032">
    <property type="entry name" value="PRK00856.1"/>
    <property type="match status" value="1"/>
</dbReference>
<dbReference type="AlphaFoldDB" id="D6SQL9"/>
<dbReference type="InterPro" id="IPR002082">
    <property type="entry name" value="Asp_carbamoyltransf"/>
</dbReference>
<dbReference type="Pfam" id="PF00185">
    <property type="entry name" value="OTCace"/>
    <property type="match status" value="1"/>
</dbReference>
<evidence type="ECO:0000256" key="3">
    <source>
        <dbReference type="ARBA" id="ARBA00022679"/>
    </source>
</evidence>
<comment type="function">
    <text evidence="5 7">Catalyzes the condensation of carbamoyl phosphate and aspartate to form carbamoyl aspartate and inorganic phosphate, the committed step in the de novo pyrimidine nucleotide biosynthesis pathway.</text>
</comment>
<comment type="similarity">
    <text evidence="2 7">Belongs to the aspartate/ornithine carbamoyltransferase superfamily. ATCase family.</text>
</comment>
<feature type="binding site" evidence="7">
    <location>
        <position position="108"/>
    </location>
    <ligand>
        <name>carbamoyl phosphate</name>
        <dbReference type="ChEBI" id="CHEBI:58228"/>
    </ligand>
</feature>
<keyword evidence="11" id="KW-1185">Reference proteome</keyword>
<dbReference type="HAMAP" id="MF_00001">
    <property type="entry name" value="Asp_carb_tr"/>
    <property type="match status" value="1"/>
</dbReference>
<evidence type="ECO:0000256" key="2">
    <source>
        <dbReference type="ARBA" id="ARBA00008896"/>
    </source>
</evidence>
<evidence type="ECO:0000256" key="6">
    <source>
        <dbReference type="ARBA" id="ARBA00048859"/>
    </source>
</evidence>
<dbReference type="GO" id="GO:0005829">
    <property type="term" value="C:cytosol"/>
    <property type="evidence" value="ECO:0007669"/>
    <property type="project" value="TreeGrafter"/>
</dbReference>
<feature type="binding site" evidence="7">
    <location>
        <position position="223"/>
    </location>
    <ligand>
        <name>L-aspartate</name>
        <dbReference type="ChEBI" id="CHEBI:29991"/>
    </ligand>
</feature>
<dbReference type="RefSeq" id="WP_008870359.1">
    <property type="nucleotide sequence ID" value="NZ_ACJN02000002.1"/>
</dbReference>
<feature type="binding site" evidence="7">
    <location>
        <position position="59"/>
    </location>
    <ligand>
        <name>carbamoyl phosphate</name>
        <dbReference type="ChEBI" id="CHEBI:58228"/>
    </ligand>
</feature>
<evidence type="ECO:0000256" key="4">
    <source>
        <dbReference type="ARBA" id="ARBA00022975"/>
    </source>
</evidence>
<comment type="caution">
    <text evidence="10">The sequence shown here is derived from an EMBL/GenBank/DDBJ whole genome shotgun (WGS) entry which is preliminary data.</text>
</comment>
<dbReference type="Pfam" id="PF02729">
    <property type="entry name" value="OTCace_N"/>
    <property type="match status" value="1"/>
</dbReference>
<dbReference type="InterPro" id="IPR006132">
    <property type="entry name" value="Asp/Orn_carbamoyltranf_P-bd"/>
</dbReference>
<sequence length="315" mass="34638">MNWIHKDLLDIESLSPDEVRHIFDTSARFMEINSRSIKKVPILKGKSVVLFFAEPSTRTKTSFDMAAKRLSADSFSLAATGSSLSKGEGLKDTVLTLQAMNPDAIVLRHSLSGAAGFIASHLDCSVLNAGDGWHAHPTQALLDGFTLFQHWQDFQDKKILILGDIAHSRVARSDVQLLSMLGCRIRVCAPRTLLPRGIHNWPVEVYSSLDKACRGMDAIISLRLQLERQEAGLLPDLREYSSRFCLQPGHVQKAAPGVKIMHPGPINRGVEISSGLADCADSLILEQVGSGVAVRMALLYLYLARSKPDQEITEE</sequence>
<dbReference type="InterPro" id="IPR036901">
    <property type="entry name" value="Asp/Orn_carbamoylTrfase_sf"/>
</dbReference>
<evidence type="ECO:0000259" key="8">
    <source>
        <dbReference type="Pfam" id="PF00185"/>
    </source>
</evidence>
<evidence type="ECO:0000256" key="5">
    <source>
        <dbReference type="ARBA" id="ARBA00043884"/>
    </source>
</evidence>
<dbReference type="GO" id="GO:0044205">
    <property type="term" value="P:'de novo' UMP biosynthetic process"/>
    <property type="evidence" value="ECO:0007669"/>
    <property type="project" value="UniProtKB-UniRule"/>
</dbReference>
<feature type="binding site" evidence="7">
    <location>
        <position position="264"/>
    </location>
    <ligand>
        <name>carbamoyl phosphate</name>
        <dbReference type="ChEBI" id="CHEBI:58228"/>
    </ligand>
</feature>
<dbReference type="OrthoDB" id="9774690at2"/>
<feature type="domain" description="Aspartate/ornithine carbamoyltransferase carbamoyl-P binding" evidence="9">
    <location>
        <begin position="6"/>
        <end position="147"/>
    </location>
</feature>
<keyword evidence="4 7" id="KW-0665">Pyrimidine biosynthesis</keyword>
<dbReference type="InterPro" id="IPR006130">
    <property type="entry name" value="Asp/Orn_carbamoylTrfase"/>
</dbReference>
<dbReference type="Proteomes" id="UP000005496">
    <property type="component" value="Unassembled WGS sequence"/>
</dbReference>
<dbReference type="NCBIfam" id="TIGR00670">
    <property type="entry name" value="asp_carb_tr"/>
    <property type="match status" value="1"/>
</dbReference>
<dbReference type="Gene3D" id="3.40.50.1370">
    <property type="entry name" value="Aspartate/ornithine carbamoyltransferase"/>
    <property type="match status" value="2"/>
</dbReference>
<comment type="catalytic activity">
    <reaction evidence="6 7">
        <text>carbamoyl phosphate + L-aspartate = N-carbamoyl-L-aspartate + phosphate + H(+)</text>
        <dbReference type="Rhea" id="RHEA:20013"/>
        <dbReference type="ChEBI" id="CHEBI:15378"/>
        <dbReference type="ChEBI" id="CHEBI:29991"/>
        <dbReference type="ChEBI" id="CHEBI:32814"/>
        <dbReference type="ChEBI" id="CHEBI:43474"/>
        <dbReference type="ChEBI" id="CHEBI:58228"/>
        <dbReference type="EC" id="2.1.3.2"/>
    </reaction>
</comment>